<feature type="signal peptide" evidence="2">
    <location>
        <begin position="1"/>
        <end position="24"/>
    </location>
</feature>
<dbReference type="STRING" id="644282.Deba_2026"/>
<dbReference type="GO" id="GO:0009252">
    <property type="term" value="P:peptidoglycan biosynthetic process"/>
    <property type="evidence" value="ECO:0007669"/>
    <property type="project" value="UniProtKB-KW"/>
</dbReference>
<keyword evidence="1" id="KW-0573">Peptidoglycan synthesis</keyword>
<dbReference type="Proteomes" id="UP000009047">
    <property type="component" value="Chromosome"/>
</dbReference>
<evidence type="ECO:0000256" key="1">
    <source>
        <dbReference type="PROSITE-ProRule" id="PRU01373"/>
    </source>
</evidence>
<keyword evidence="1" id="KW-0961">Cell wall biogenesis/degradation</keyword>
<dbReference type="RefSeq" id="WP_013258832.1">
    <property type="nucleotide sequence ID" value="NC_014365.1"/>
</dbReference>
<dbReference type="GO" id="GO:0008360">
    <property type="term" value="P:regulation of cell shape"/>
    <property type="evidence" value="ECO:0007669"/>
    <property type="project" value="UniProtKB-UniRule"/>
</dbReference>
<dbReference type="HOGENOM" id="CLU_105370_0_0_7"/>
<feature type="domain" description="L,D-TPase catalytic" evidence="3">
    <location>
        <begin position="16"/>
        <end position="190"/>
    </location>
</feature>
<dbReference type="Pfam" id="PF03734">
    <property type="entry name" value="YkuD"/>
    <property type="match status" value="1"/>
</dbReference>
<dbReference type="OrthoDB" id="9804204at2"/>
<dbReference type="GO" id="GO:0071555">
    <property type="term" value="P:cell wall organization"/>
    <property type="evidence" value="ECO:0007669"/>
    <property type="project" value="UniProtKB-UniRule"/>
</dbReference>
<comment type="pathway">
    <text evidence="1">Cell wall biogenesis; peptidoglycan biosynthesis.</text>
</comment>
<keyword evidence="5" id="KW-1185">Reference proteome</keyword>
<dbReference type="PANTHER" id="PTHR38589:SF1">
    <property type="entry name" value="BLR0621 PROTEIN"/>
    <property type="match status" value="1"/>
</dbReference>
<evidence type="ECO:0000313" key="4">
    <source>
        <dbReference type="EMBL" id="ADK85391.1"/>
    </source>
</evidence>
<evidence type="ECO:0000313" key="5">
    <source>
        <dbReference type="Proteomes" id="UP000009047"/>
    </source>
</evidence>
<accession>E1QI74</accession>
<evidence type="ECO:0000256" key="2">
    <source>
        <dbReference type="SAM" id="SignalP"/>
    </source>
</evidence>
<name>E1QI74_DESB2</name>
<dbReference type="AlphaFoldDB" id="E1QI74"/>
<proteinExistence type="predicted"/>
<sequence>MAKITRLLLFAAVALAFWGGAAPAADLDIWPDGRATIDGQSFRCALGRAGVSAAKREGDGATPVGQFPPRMVLFRPDIFAASPPTKLPVQPLAVDDGWCDDPALAQYNRMVKLPFAGSHEILWRADDRRYDLIVPLGYNDDPPRPGLGSAIFLHVAKDDYEPTSGCVGFAKGDLLAIVGRLGPDSLVRIHATPAR</sequence>
<feature type="active site" description="Nucleophile" evidence="1">
    <location>
        <position position="166"/>
    </location>
</feature>
<gene>
    <name evidence="4" type="ordered locus">Deba_2026</name>
</gene>
<keyword evidence="1" id="KW-0133">Cell shape</keyword>
<dbReference type="KEGG" id="dbr:Deba_2026"/>
<protein>
    <submittedName>
        <fullName evidence="4">ErfK/YbiS/YcfS/YnhG family protein</fullName>
    </submittedName>
</protein>
<feature type="active site" description="Proton donor/acceptor" evidence="1">
    <location>
        <position position="154"/>
    </location>
</feature>
<feature type="chain" id="PRO_5003150376" evidence="2">
    <location>
        <begin position="25"/>
        <end position="195"/>
    </location>
</feature>
<dbReference type="EMBL" id="CP002085">
    <property type="protein sequence ID" value="ADK85391.1"/>
    <property type="molecule type" value="Genomic_DNA"/>
</dbReference>
<reference evidence="4 5" key="1">
    <citation type="journal article" date="2010" name="Stand. Genomic Sci.">
        <title>Complete genome sequence of Desulfarculus baarsii type strain (2st14).</title>
        <authorList>
            <person name="Sun H."/>
            <person name="Spring S."/>
            <person name="Lapidus A."/>
            <person name="Davenport K."/>
            <person name="Del Rio T.G."/>
            <person name="Tice H."/>
            <person name="Nolan M."/>
            <person name="Copeland A."/>
            <person name="Cheng J.F."/>
            <person name="Lucas S."/>
            <person name="Tapia R."/>
            <person name="Goodwin L."/>
            <person name="Pitluck S."/>
            <person name="Ivanova N."/>
            <person name="Pagani I."/>
            <person name="Mavromatis K."/>
            <person name="Ovchinnikova G."/>
            <person name="Pati A."/>
            <person name="Chen A."/>
            <person name="Palaniappan K."/>
            <person name="Hauser L."/>
            <person name="Chang Y.J."/>
            <person name="Jeffries C.D."/>
            <person name="Detter J.C."/>
            <person name="Han C."/>
            <person name="Rohde M."/>
            <person name="Brambilla E."/>
            <person name="Goker M."/>
            <person name="Woyke T."/>
            <person name="Bristow J."/>
            <person name="Eisen J.A."/>
            <person name="Markowitz V."/>
            <person name="Hugenholtz P."/>
            <person name="Kyrpides N.C."/>
            <person name="Klenk H.P."/>
            <person name="Land M."/>
        </authorList>
    </citation>
    <scope>NUCLEOTIDE SEQUENCE [LARGE SCALE GENOMIC DNA]</scope>
    <source>
        <strain evidence="5">ATCC 33931 / DSM 2075 / LMG 7858 / VKM B-1802 / 2st14</strain>
    </source>
</reference>
<organism evidence="4 5">
    <name type="scientific">Desulfarculus baarsii (strain ATCC 33931 / DSM 2075 / LMG 7858 / VKM B-1802 / 2st14)</name>
    <dbReference type="NCBI Taxonomy" id="644282"/>
    <lineage>
        <taxon>Bacteria</taxon>
        <taxon>Pseudomonadati</taxon>
        <taxon>Thermodesulfobacteriota</taxon>
        <taxon>Desulfarculia</taxon>
        <taxon>Desulfarculales</taxon>
        <taxon>Desulfarculaceae</taxon>
        <taxon>Desulfarculus</taxon>
    </lineage>
</organism>
<dbReference type="PANTHER" id="PTHR38589">
    <property type="entry name" value="BLR0621 PROTEIN"/>
    <property type="match status" value="1"/>
</dbReference>
<dbReference type="GO" id="GO:0016740">
    <property type="term" value="F:transferase activity"/>
    <property type="evidence" value="ECO:0007669"/>
    <property type="project" value="InterPro"/>
</dbReference>
<dbReference type="PROSITE" id="PS52029">
    <property type="entry name" value="LD_TPASE"/>
    <property type="match status" value="1"/>
</dbReference>
<keyword evidence="2" id="KW-0732">Signal</keyword>
<dbReference type="eggNOG" id="COG3786">
    <property type="taxonomic scope" value="Bacteria"/>
</dbReference>
<evidence type="ECO:0000259" key="3">
    <source>
        <dbReference type="PROSITE" id="PS52029"/>
    </source>
</evidence>
<dbReference type="InterPro" id="IPR005490">
    <property type="entry name" value="LD_TPept_cat_dom"/>
</dbReference>